<feature type="transmembrane region" description="Helical" evidence="7">
    <location>
        <begin position="158"/>
        <end position="177"/>
    </location>
</feature>
<dbReference type="Pfam" id="PF01554">
    <property type="entry name" value="MatE"/>
    <property type="match status" value="2"/>
</dbReference>
<evidence type="ECO:0000313" key="8">
    <source>
        <dbReference type="EMBL" id="RGR66821.1"/>
    </source>
</evidence>
<dbReference type="GO" id="GO:0042910">
    <property type="term" value="F:xenobiotic transmembrane transporter activity"/>
    <property type="evidence" value="ECO:0007669"/>
    <property type="project" value="InterPro"/>
</dbReference>
<name>A0A412FF42_9FIRM</name>
<evidence type="ECO:0000256" key="4">
    <source>
        <dbReference type="ARBA" id="ARBA00022692"/>
    </source>
</evidence>
<feature type="transmembrane region" description="Helical" evidence="7">
    <location>
        <begin position="5"/>
        <end position="25"/>
    </location>
</feature>
<protein>
    <submittedName>
        <fullName evidence="8">Multidrug transporter MatE</fullName>
    </submittedName>
</protein>
<comment type="subcellular location">
    <subcellularLocation>
        <location evidence="1">Cell membrane</location>
        <topology evidence="1">Multi-pass membrane protein</topology>
    </subcellularLocation>
</comment>
<comment type="caution">
    <text evidence="8">The sequence shown here is derived from an EMBL/GenBank/DDBJ whole genome shotgun (WGS) entry which is preliminary data.</text>
</comment>
<feature type="transmembrane region" description="Helical" evidence="7">
    <location>
        <begin position="225"/>
        <end position="246"/>
    </location>
</feature>
<evidence type="ECO:0000256" key="5">
    <source>
        <dbReference type="ARBA" id="ARBA00022989"/>
    </source>
</evidence>
<dbReference type="InterPro" id="IPR048279">
    <property type="entry name" value="MdtK-like"/>
</dbReference>
<feature type="transmembrane region" description="Helical" evidence="7">
    <location>
        <begin position="374"/>
        <end position="393"/>
    </location>
</feature>
<dbReference type="PANTHER" id="PTHR43823:SF3">
    <property type="entry name" value="MULTIDRUG EXPORT PROTEIN MEPA"/>
    <property type="match status" value="1"/>
</dbReference>
<keyword evidence="9" id="KW-1185">Reference proteome</keyword>
<keyword evidence="6 7" id="KW-0472">Membrane</keyword>
<dbReference type="Proteomes" id="UP000284178">
    <property type="component" value="Unassembled WGS sequence"/>
</dbReference>
<feature type="transmembrane region" description="Helical" evidence="7">
    <location>
        <begin position="399"/>
        <end position="421"/>
    </location>
</feature>
<feature type="transmembrane region" description="Helical" evidence="7">
    <location>
        <begin position="305"/>
        <end position="326"/>
    </location>
</feature>
<evidence type="ECO:0000256" key="1">
    <source>
        <dbReference type="ARBA" id="ARBA00004651"/>
    </source>
</evidence>
<dbReference type="AlphaFoldDB" id="A0A412FF42"/>
<evidence type="ECO:0000256" key="2">
    <source>
        <dbReference type="ARBA" id="ARBA00022448"/>
    </source>
</evidence>
<feature type="transmembrane region" description="Helical" evidence="7">
    <location>
        <begin position="183"/>
        <end position="204"/>
    </location>
</feature>
<evidence type="ECO:0000256" key="6">
    <source>
        <dbReference type="ARBA" id="ARBA00023136"/>
    </source>
</evidence>
<evidence type="ECO:0000256" key="3">
    <source>
        <dbReference type="ARBA" id="ARBA00022475"/>
    </source>
</evidence>
<dbReference type="GO" id="GO:0015297">
    <property type="term" value="F:antiporter activity"/>
    <property type="evidence" value="ECO:0007669"/>
    <property type="project" value="InterPro"/>
</dbReference>
<keyword evidence="3" id="KW-1003">Cell membrane</keyword>
<feature type="transmembrane region" description="Helical" evidence="7">
    <location>
        <begin position="82"/>
        <end position="104"/>
    </location>
</feature>
<dbReference type="RefSeq" id="WP_117896387.1">
    <property type="nucleotide sequence ID" value="NZ_CABJCV010000037.1"/>
</dbReference>
<gene>
    <name evidence="8" type="ORF">DWY25_17425</name>
</gene>
<keyword evidence="4 7" id="KW-0812">Transmembrane</keyword>
<keyword evidence="5 7" id="KW-1133">Transmembrane helix</keyword>
<feature type="transmembrane region" description="Helical" evidence="7">
    <location>
        <begin position="45"/>
        <end position="70"/>
    </location>
</feature>
<feature type="transmembrane region" description="Helical" evidence="7">
    <location>
        <begin position="124"/>
        <end position="146"/>
    </location>
</feature>
<feature type="transmembrane region" description="Helical" evidence="7">
    <location>
        <begin position="258"/>
        <end position="276"/>
    </location>
</feature>
<dbReference type="InterPro" id="IPR051327">
    <property type="entry name" value="MATE_MepA_subfamily"/>
</dbReference>
<reference evidence="8 9" key="1">
    <citation type="submission" date="2018-08" db="EMBL/GenBank/DDBJ databases">
        <title>A genome reference for cultivated species of the human gut microbiota.</title>
        <authorList>
            <person name="Zou Y."/>
            <person name="Xue W."/>
            <person name="Luo G."/>
        </authorList>
    </citation>
    <scope>NUCLEOTIDE SEQUENCE [LARGE SCALE GENOMIC DNA]</scope>
    <source>
        <strain evidence="8 9">AF24-29</strain>
    </source>
</reference>
<dbReference type="InterPro" id="IPR002528">
    <property type="entry name" value="MATE_fam"/>
</dbReference>
<dbReference type="GeneID" id="83017175"/>
<dbReference type="PANTHER" id="PTHR43823">
    <property type="entry name" value="SPORULATION PROTEIN YKVU"/>
    <property type="match status" value="1"/>
</dbReference>
<organism evidence="8 9">
    <name type="scientific">Holdemania filiformis</name>
    <dbReference type="NCBI Taxonomy" id="61171"/>
    <lineage>
        <taxon>Bacteria</taxon>
        <taxon>Bacillati</taxon>
        <taxon>Bacillota</taxon>
        <taxon>Erysipelotrichia</taxon>
        <taxon>Erysipelotrichales</taxon>
        <taxon>Erysipelotrichaceae</taxon>
        <taxon>Holdemania</taxon>
    </lineage>
</organism>
<keyword evidence="2" id="KW-0813">Transport</keyword>
<dbReference type="EMBL" id="QRUP01000037">
    <property type="protein sequence ID" value="RGR66821.1"/>
    <property type="molecule type" value="Genomic_DNA"/>
</dbReference>
<evidence type="ECO:0000313" key="9">
    <source>
        <dbReference type="Proteomes" id="UP000284178"/>
    </source>
</evidence>
<proteinExistence type="predicted"/>
<sequence>MTKTFFKYVIPSMLAFALSGIYAIVDGFFVGNSVGDQGLATINLVYPLVALIQAAGTGVGMAGAIHFAIAEGGKRINERNRYFWITCGLLIAVSLLLTLVYLPLNKTLLHLLGMQGQLEIYGLQYMRVITAGILFQVLGVGLVPLIRNMGKSLQAMAAMIAGFLTNIVLDYLLVWILPYGLPGAAAATVLGQAVTVLWCAAVLFPVRKALKAQWDKGWEYQTTRILKLTPSPLGLTFVPNVTLILINWSAMQFGGDPAVSAYAVISYVCCVMLLLLQGVSDGTQPLFSQYYGEQKPDKVRRVRRLAFQFGLAIALASVLLLYGLRYEAAVLFGASEEIVAMVGESLPVFILGFVFVAISRIAISYFYATEKNKYAYLLIYGEPLILAALLLILPQRCGIAGTWAAVPVSQLAVAVLSLGLLKKVQRKQEKFRSEQRNQTVEKSC</sequence>
<dbReference type="GO" id="GO:0005886">
    <property type="term" value="C:plasma membrane"/>
    <property type="evidence" value="ECO:0007669"/>
    <property type="project" value="UniProtKB-SubCell"/>
</dbReference>
<feature type="transmembrane region" description="Helical" evidence="7">
    <location>
        <begin position="346"/>
        <end position="367"/>
    </location>
</feature>
<accession>A0A412FF42</accession>
<evidence type="ECO:0000256" key="7">
    <source>
        <dbReference type="SAM" id="Phobius"/>
    </source>
</evidence>
<dbReference type="PIRSF" id="PIRSF006603">
    <property type="entry name" value="DinF"/>
    <property type="match status" value="1"/>
</dbReference>